<name>A0ABP0RTZ9_9DINO</name>
<evidence type="ECO:0000313" key="2">
    <source>
        <dbReference type="Proteomes" id="UP001642464"/>
    </source>
</evidence>
<sequence>MQRVVLVEHSWNSSNLNLSFSKFVILEVEIATLVPCFSANKHQRRRPREWTFDLFIFFFDEGRRPLLLGSFPEGSDLSQFIRFVEQDQIGWQIKLPKDWITIRKEAAPKGSEGGAKSLLFSGGPTQKSEIKVLRASVGSSKSNTLDFFLSKAPTMTKEEAAEALSKSYEKKPSTFRFKLLKSKVVDRSSGRILRYGFSVARCEGAQAEIEGQRACVKPGTEDKLEAIARHWEVATTVTSTDGHEPYALWIVEPWMRHANGRLGIFSEYR</sequence>
<accession>A0ABP0RTZ9</accession>
<comment type="caution">
    <text evidence="1">The sequence shown here is derived from an EMBL/GenBank/DDBJ whole genome shotgun (WGS) entry which is preliminary data.</text>
</comment>
<reference evidence="1 2" key="1">
    <citation type="submission" date="2024-02" db="EMBL/GenBank/DDBJ databases">
        <authorList>
            <person name="Chen Y."/>
            <person name="Shah S."/>
            <person name="Dougan E. K."/>
            <person name="Thang M."/>
            <person name="Chan C."/>
        </authorList>
    </citation>
    <scope>NUCLEOTIDE SEQUENCE [LARGE SCALE GENOMIC DNA]</scope>
</reference>
<gene>
    <name evidence="1" type="ORF">SCF082_LOCUS48613</name>
</gene>
<dbReference type="Proteomes" id="UP001642464">
    <property type="component" value="Unassembled WGS sequence"/>
</dbReference>
<protein>
    <submittedName>
        <fullName evidence="1">Pathogen-related protein</fullName>
    </submittedName>
</protein>
<evidence type="ECO:0000313" key="1">
    <source>
        <dbReference type="EMBL" id="CAK9104116.1"/>
    </source>
</evidence>
<dbReference type="EMBL" id="CAXAMM010042317">
    <property type="protein sequence ID" value="CAK9104116.1"/>
    <property type="molecule type" value="Genomic_DNA"/>
</dbReference>
<proteinExistence type="predicted"/>
<keyword evidence="2" id="KW-1185">Reference proteome</keyword>
<organism evidence="1 2">
    <name type="scientific">Durusdinium trenchii</name>
    <dbReference type="NCBI Taxonomy" id="1381693"/>
    <lineage>
        <taxon>Eukaryota</taxon>
        <taxon>Sar</taxon>
        <taxon>Alveolata</taxon>
        <taxon>Dinophyceae</taxon>
        <taxon>Suessiales</taxon>
        <taxon>Symbiodiniaceae</taxon>
        <taxon>Durusdinium</taxon>
    </lineage>
</organism>